<dbReference type="InterPro" id="IPR036873">
    <property type="entry name" value="Rhodanese-like_dom_sf"/>
</dbReference>
<keyword evidence="4" id="KW-1185">Reference proteome</keyword>
<dbReference type="Gene3D" id="3.40.250.10">
    <property type="entry name" value="Rhodanese-like domain"/>
    <property type="match status" value="1"/>
</dbReference>
<evidence type="ECO:0000259" key="2">
    <source>
        <dbReference type="PROSITE" id="PS50206"/>
    </source>
</evidence>
<dbReference type="RefSeq" id="WP_066313265.1">
    <property type="nucleotide sequence ID" value="NZ_LQRT01000008.1"/>
</dbReference>
<dbReference type="PANTHER" id="PTHR43031:SF16">
    <property type="entry name" value="OXIDOREDUCTASE"/>
    <property type="match status" value="1"/>
</dbReference>
<feature type="domain" description="Rhodanese" evidence="2">
    <location>
        <begin position="49"/>
        <end position="140"/>
    </location>
</feature>
<sequence length="167" mass="19442">MKKNFYIYTVLMSLLYLGVNAQTTDLDKLLSKYNNESVPYISVNELKDIKDQVVLLDAREKNEFDVSHIKNAKLVGYDHFKINTVTKQNIPKDTKIVVYCSLGVRSEDISEKLKKEGYTNVLNLYGGIFEWKNKDYEVVDSEEKSTEKVHVCSKEWSKWLLKGKKVY</sequence>
<evidence type="ECO:0000256" key="1">
    <source>
        <dbReference type="SAM" id="SignalP"/>
    </source>
</evidence>
<dbReference type="STRING" id="1642818.AWE51_24115"/>
<reference evidence="3 4" key="1">
    <citation type="submission" date="2016-01" db="EMBL/GenBank/DDBJ databases">
        <title>The draft genome sequence of Aquimarina sp. RZW4-3-2.</title>
        <authorList>
            <person name="Wang Y."/>
        </authorList>
    </citation>
    <scope>NUCLEOTIDE SEQUENCE [LARGE SCALE GENOMIC DNA]</scope>
    <source>
        <strain evidence="3 4">RZW4-3-2</strain>
    </source>
</reference>
<evidence type="ECO:0000313" key="4">
    <source>
        <dbReference type="Proteomes" id="UP000076715"/>
    </source>
</evidence>
<accession>A0A163B3X6</accession>
<dbReference type="InterPro" id="IPR001763">
    <property type="entry name" value="Rhodanese-like_dom"/>
</dbReference>
<dbReference type="PANTHER" id="PTHR43031">
    <property type="entry name" value="FAD-DEPENDENT OXIDOREDUCTASE"/>
    <property type="match status" value="1"/>
</dbReference>
<feature type="chain" id="PRO_5007841664" evidence="1">
    <location>
        <begin position="22"/>
        <end position="167"/>
    </location>
</feature>
<dbReference type="InterPro" id="IPR050229">
    <property type="entry name" value="GlpE_sulfurtransferase"/>
</dbReference>
<dbReference type="EMBL" id="LQRT01000008">
    <property type="protein sequence ID" value="KZS41037.1"/>
    <property type="molecule type" value="Genomic_DNA"/>
</dbReference>
<proteinExistence type="predicted"/>
<dbReference type="OrthoDB" id="598065at2"/>
<keyword evidence="1" id="KW-0732">Signal</keyword>
<dbReference type="CDD" id="cd00158">
    <property type="entry name" value="RHOD"/>
    <property type="match status" value="1"/>
</dbReference>
<gene>
    <name evidence="3" type="ORF">AWE51_24115</name>
</gene>
<evidence type="ECO:0000313" key="3">
    <source>
        <dbReference type="EMBL" id="KZS41037.1"/>
    </source>
</evidence>
<dbReference type="PROSITE" id="PS50206">
    <property type="entry name" value="RHODANESE_3"/>
    <property type="match status" value="1"/>
</dbReference>
<feature type="signal peptide" evidence="1">
    <location>
        <begin position="1"/>
        <end position="21"/>
    </location>
</feature>
<organism evidence="3 4">
    <name type="scientific">Aquimarina aggregata</name>
    <dbReference type="NCBI Taxonomy" id="1642818"/>
    <lineage>
        <taxon>Bacteria</taxon>
        <taxon>Pseudomonadati</taxon>
        <taxon>Bacteroidota</taxon>
        <taxon>Flavobacteriia</taxon>
        <taxon>Flavobacteriales</taxon>
        <taxon>Flavobacteriaceae</taxon>
        <taxon>Aquimarina</taxon>
    </lineage>
</organism>
<dbReference type="NCBIfam" id="NF045521">
    <property type="entry name" value="rhoda_near_glyco"/>
    <property type="match status" value="1"/>
</dbReference>
<dbReference type="Proteomes" id="UP000076715">
    <property type="component" value="Unassembled WGS sequence"/>
</dbReference>
<dbReference type="AlphaFoldDB" id="A0A163B3X6"/>
<dbReference type="SMART" id="SM00450">
    <property type="entry name" value="RHOD"/>
    <property type="match status" value="1"/>
</dbReference>
<dbReference type="SUPFAM" id="SSF52821">
    <property type="entry name" value="Rhodanese/Cell cycle control phosphatase"/>
    <property type="match status" value="1"/>
</dbReference>
<name>A0A163B3X6_9FLAO</name>
<dbReference type="Pfam" id="PF00581">
    <property type="entry name" value="Rhodanese"/>
    <property type="match status" value="1"/>
</dbReference>
<protein>
    <submittedName>
        <fullName evidence="3">Rhodanese</fullName>
    </submittedName>
</protein>
<comment type="caution">
    <text evidence="3">The sequence shown here is derived from an EMBL/GenBank/DDBJ whole genome shotgun (WGS) entry which is preliminary data.</text>
</comment>